<keyword evidence="2" id="KW-1185">Reference proteome</keyword>
<dbReference type="AlphaFoldDB" id="A0A5E4MYZ1"/>
<dbReference type="PANTHER" id="PTHR11444:SF1">
    <property type="entry name" value="FUMARATE HYDRATASE, MITOCHONDRIAL"/>
    <property type="match status" value="1"/>
</dbReference>
<gene>
    <name evidence="1" type="ORF">CINCED_3A000351</name>
</gene>
<sequence length="145" mass="16754">MYPVILAMGILKKATAEVNNEFALMLILLMPLVKHLMIKNIWKALHHKKFSLFSFGHMAEWDLIHTLCKVNSTQCKTITKVFTQVIDNHLAIMDTVMADKITKITHKDGSTLKESKSKLGYLIEDKFDNWTEPEDKIKIINSVYY</sequence>
<dbReference type="InterPro" id="IPR005677">
    <property type="entry name" value="Fum_hydII"/>
</dbReference>
<dbReference type="EMBL" id="CABPRJ010001449">
    <property type="protein sequence ID" value="VVC37583.1"/>
    <property type="molecule type" value="Genomic_DNA"/>
</dbReference>
<dbReference type="GO" id="GO:0004333">
    <property type="term" value="F:fumarate hydratase activity"/>
    <property type="evidence" value="ECO:0007669"/>
    <property type="project" value="InterPro"/>
</dbReference>
<dbReference type="Gene3D" id="1.10.40.30">
    <property type="entry name" value="Fumarase/aspartase (C-terminal domain)"/>
    <property type="match status" value="1"/>
</dbReference>
<organism evidence="1 2">
    <name type="scientific">Cinara cedri</name>
    <dbReference type="NCBI Taxonomy" id="506608"/>
    <lineage>
        <taxon>Eukaryota</taxon>
        <taxon>Metazoa</taxon>
        <taxon>Ecdysozoa</taxon>
        <taxon>Arthropoda</taxon>
        <taxon>Hexapoda</taxon>
        <taxon>Insecta</taxon>
        <taxon>Pterygota</taxon>
        <taxon>Neoptera</taxon>
        <taxon>Paraneoptera</taxon>
        <taxon>Hemiptera</taxon>
        <taxon>Sternorrhyncha</taxon>
        <taxon>Aphidomorpha</taxon>
        <taxon>Aphidoidea</taxon>
        <taxon>Aphididae</taxon>
        <taxon>Lachninae</taxon>
        <taxon>Cinara</taxon>
    </lineage>
</organism>
<dbReference type="GO" id="GO:0006106">
    <property type="term" value="P:fumarate metabolic process"/>
    <property type="evidence" value="ECO:0007669"/>
    <property type="project" value="InterPro"/>
</dbReference>
<accession>A0A5E4MYZ1</accession>
<protein>
    <submittedName>
        <fullName evidence="1">Uncharacterized protein</fullName>
    </submittedName>
</protein>
<evidence type="ECO:0000313" key="1">
    <source>
        <dbReference type="EMBL" id="VVC37583.1"/>
    </source>
</evidence>
<dbReference type="GO" id="GO:0006099">
    <property type="term" value="P:tricarboxylic acid cycle"/>
    <property type="evidence" value="ECO:0007669"/>
    <property type="project" value="TreeGrafter"/>
</dbReference>
<dbReference type="GO" id="GO:0005739">
    <property type="term" value="C:mitochondrion"/>
    <property type="evidence" value="ECO:0007669"/>
    <property type="project" value="TreeGrafter"/>
</dbReference>
<name>A0A5E4MYZ1_9HEMI</name>
<dbReference type="GO" id="GO:0006108">
    <property type="term" value="P:malate metabolic process"/>
    <property type="evidence" value="ECO:0007669"/>
    <property type="project" value="TreeGrafter"/>
</dbReference>
<evidence type="ECO:0000313" key="2">
    <source>
        <dbReference type="Proteomes" id="UP000325440"/>
    </source>
</evidence>
<reference evidence="1 2" key="1">
    <citation type="submission" date="2019-08" db="EMBL/GenBank/DDBJ databases">
        <authorList>
            <person name="Alioto T."/>
            <person name="Alioto T."/>
            <person name="Gomez Garrido J."/>
        </authorList>
    </citation>
    <scope>NUCLEOTIDE SEQUENCE [LARGE SCALE GENOMIC DNA]</scope>
</reference>
<dbReference type="Proteomes" id="UP000325440">
    <property type="component" value="Unassembled WGS sequence"/>
</dbReference>
<dbReference type="PANTHER" id="PTHR11444">
    <property type="entry name" value="ASPARTATEAMMONIA/ARGININOSUCCINATE/ADENYLOSUCCINATE LYASE"/>
    <property type="match status" value="1"/>
</dbReference>
<proteinExistence type="predicted"/>